<dbReference type="PANTHER" id="PTHR37038:SF12">
    <property type="entry name" value="TRANSCRIPTIONAL REGULATOR"/>
    <property type="match status" value="1"/>
</dbReference>
<evidence type="ECO:0000313" key="3">
    <source>
        <dbReference type="Proteomes" id="UP001275867"/>
    </source>
</evidence>
<dbReference type="InterPro" id="IPR001387">
    <property type="entry name" value="Cro/C1-type_HTH"/>
</dbReference>
<accession>A0AAP5TEZ4</accession>
<gene>
    <name evidence="2" type="ORF">GA842_06410</name>
</gene>
<name>A0AAP5TEZ4_9LACO</name>
<dbReference type="PROSITE" id="PS50943">
    <property type="entry name" value="HTH_CROC1"/>
    <property type="match status" value="1"/>
</dbReference>
<dbReference type="AlphaFoldDB" id="A0AAP5TEZ4"/>
<dbReference type="SMART" id="SM00530">
    <property type="entry name" value="HTH_XRE"/>
    <property type="match status" value="1"/>
</dbReference>
<dbReference type="CDD" id="cd00093">
    <property type="entry name" value="HTH_XRE"/>
    <property type="match status" value="1"/>
</dbReference>
<sequence length="296" mass="35040">MISSGEIFHELRRGKSITLQEAGKDIVSVPFLSQFERGLSDISYSHLLKLLERIKVKPSEFDYLYYQRNKKSDNFVVNLQEAYQSGNITVLRQYLNLWHKGNNRYSKLQVIQLKMMLITLGEGQISKKEITYLQEYFAKIENWSFYELYLFGHAMPFMDVNSAASLIRVLAKKINLYGNFRQDSFSIVFYLYNNLILNLVAIGDFEQAMEFVNLLKNNSFSERDYYHKTRYFSLEGLVKYMQNEKEEGVALLKRSIDITVLVMHDDHFITNEFNFLKQYITDADLKRVFINWNNFK</sequence>
<dbReference type="Proteomes" id="UP001275867">
    <property type="component" value="Unassembled WGS sequence"/>
</dbReference>
<comment type="caution">
    <text evidence="2">The sequence shown here is derived from an EMBL/GenBank/DDBJ whole genome shotgun (WGS) entry which is preliminary data.</text>
</comment>
<dbReference type="EMBL" id="WERX01000018">
    <property type="protein sequence ID" value="MDV7694512.1"/>
    <property type="molecule type" value="Genomic_DNA"/>
</dbReference>
<proteinExistence type="predicted"/>
<dbReference type="NCBIfam" id="TIGR01716">
    <property type="entry name" value="RGG_Cterm"/>
    <property type="match status" value="1"/>
</dbReference>
<protein>
    <submittedName>
        <fullName evidence="2">Rgg/GadR/MutR family transcriptional regulator</fullName>
    </submittedName>
</protein>
<reference evidence="2" key="1">
    <citation type="submission" date="2019-10" db="EMBL/GenBank/DDBJ databases">
        <title>Malate fermentation in French cider.</title>
        <authorList>
            <person name="Cousin F.J."/>
            <person name="Medina Fernandez S."/>
            <person name="Misery B."/>
            <person name="Laplace J.-M."/>
            <person name="Cretenet M."/>
        </authorList>
    </citation>
    <scope>NUCLEOTIDE SEQUENCE</scope>
    <source>
        <strain evidence="2">UCMA15901</strain>
    </source>
</reference>
<evidence type="ECO:0000313" key="2">
    <source>
        <dbReference type="EMBL" id="MDV7694512.1"/>
    </source>
</evidence>
<dbReference type="InterPro" id="IPR053163">
    <property type="entry name" value="HTH-type_regulator_Rgg"/>
</dbReference>
<dbReference type="InterPro" id="IPR010982">
    <property type="entry name" value="Lambda_DNA-bd_dom_sf"/>
</dbReference>
<dbReference type="PANTHER" id="PTHR37038">
    <property type="entry name" value="TRANSCRIPTIONAL REGULATOR-RELATED"/>
    <property type="match status" value="1"/>
</dbReference>
<dbReference type="InterPro" id="IPR010057">
    <property type="entry name" value="Transcription_activator_Rgg_C"/>
</dbReference>
<evidence type="ECO:0000259" key="1">
    <source>
        <dbReference type="PROSITE" id="PS50943"/>
    </source>
</evidence>
<dbReference type="SUPFAM" id="SSF47413">
    <property type="entry name" value="lambda repressor-like DNA-binding domains"/>
    <property type="match status" value="1"/>
</dbReference>
<dbReference type="Gene3D" id="1.10.260.40">
    <property type="entry name" value="lambda repressor-like DNA-binding domains"/>
    <property type="match status" value="1"/>
</dbReference>
<feature type="domain" description="HTH cro/C1-type" evidence="1">
    <location>
        <begin position="10"/>
        <end position="61"/>
    </location>
</feature>
<organism evidence="2 3">
    <name type="scientific">Pediococcus parvulus</name>
    <dbReference type="NCBI Taxonomy" id="54062"/>
    <lineage>
        <taxon>Bacteria</taxon>
        <taxon>Bacillati</taxon>
        <taxon>Bacillota</taxon>
        <taxon>Bacilli</taxon>
        <taxon>Lactobacillales</taxon>
        <taxon>Lactobacillaceae</taxon>
        <taxon>Pediococcus</taxon>
    </lineage>
</organism>
<dbReference type="Pfam" id="PF21259">
    <property type="entry name" value="Rgg_C"/>
    <property type="match status" value="1"/>
</dbReference>
<dbReference type="Gene3D" id="1.25.40.400">
    <property type="match status" value="1"/>
</dbReference>
<dbReference type="RefSeq" id="WP_317763134.1">
    <property type="nucleotide sequence ID" value="NZ_OZ061351.1"/>
</dbReference>
<dbReference type="GO" id="GO:0003677">
    <property type="term" value="F:DNA binding"/>
    <property type="evidence" value="ECO:0007669"/>
    <property type="project" value="InterPro"/>
</dbReference>